<gene>
    <name evidence="2" type="ORF">RCO7_10502</name>
</gene>
<reference evidence="3" key="1">
    <citation type="submission" date="2016-03" db="EMBL/GenBank/DDBJ databases">
        <authorList>
            <person name="Ploux O."/>
        </authorList>
    </citation>
    <scope>NUCLEOTIDE SEQUENCE [LARGE SCALE GENOMIC DNA]</scope>
    <source>
        <strain evidence="3">UK7</strain>
    </source>
</reference>
<accession>A0A1E1LJ49</accession>
<dbReference type="AlphaFoldDB" id="A0A1E1LJ49"/>
<organism evidence="2 3">
    <name type="scientific">Rhynchosporium graminicola</name>
    <dbReference type="NCBI Taxonomy" id="2792576"/>
    <lineage>
        <taxon>Eukaryota</taxon>
        <taxon>Fungi</taxon>
        <taxon>Dikarya</taxon>
        <taxon>Ascomycota</taxon>
        <taxon>Pezizomycotina</taxon>
        <taxon>Leotiomycetes</taxon>
        <taxon>Helotiales</taxon>
        <taxon>Ploettnerulaceae</taxon>
        <taxon>Rhynchosporium</taxon>
    </lineage>
</organism>
<proteinExistence type="predicted"/>
<sequence>MPPSKRSRVDKSESEENEIEASTIVISESNSEEESKSKEEEDNITQANEYLDQDLIELGPDRLDREETDESDIKKEVSEEFKTSKYFRQLIIDLEGNLSLPSKEVNIMLTLLKTYLRTSTSSKIINSFFILRPSSFTPKLVLPLSDDSDNIFTDESSDESSDEEFDQIVEEELRAEDKSIKLDNLNNIEFIDNRRSELLLDSLIGDLVTLEQNTTLRTYREVLTTVKEELSNKQVNLLPRIRFEYSLIQQYVQNLLKKSPRRGRIEASLLVAESNHPTGDSKTLTRKIR</sequence>
<evidence type="ECO:0000256" key="1">
    <source>
        <dbReference type="SAM" id="MobiDB-lite"/>
    </source>
</evidence>
<dbReference type="EMBL" id="FJUW01000055">
    <property type="protein sequence ID" value="CZT10464.1"/>
    <property type="molecule type" value="Genomic_DNA"/>
</dbReference>
<dbReference type="Proteomes" id="UP000178129">
    <property type="component" value="Unassembled WGS sequence"/>
</dbReference>
<protein>
    <submittedName>
        <fullName evidence="2">Uncharacterized protein</fullName>
    </submittedName>
</protein>
<name>A0A1E1LJ49_9HELO</name>
<evidence type="ECO:0000313" key="2">
    <source>
        <dbReference type="EMBL" id="CZT10464.1"/>
    </source>
</evidence>
<comment type="caution">
    <text evidence="2">The sequence shown here is derived from an EMBL/GenBank/DDBJ whole genome shotgun (WGS) entry which is preliminary data.</text>
</comment>
<feature type="region of interest" description="Disordered" evidence="1">
    <location>
        <begin position="1"/>
        <end position="42"/>
    </location>
</feature>
<keyword evidence="3" id="KW-1185">Reference proteome</keyword>
<evidence type="ECO:0000313" key="3">
    <source>
        <dbReference type="Proteomes" id="UP000178129"/>
    </source>
</evidence>
<dbReference type="InParanoid" id="A0A1E1LJ49"/>